<keyword evidence="2" id="KW-1185">Reference proteome</keyword>
<dbReference type="NCBIfam" id="TIGR03620">
    <property type="entry name" value="F420_MSMEG_4141"/>
    <property type="match status" value="1"/>
</dbReference>
<reference evidence="1 2" key="1">
    <citation type="journal article" date="2007" name="Genome Res.">
        <title>Genome characteristics of facultatively symbiotic Frankia sp. strains reflect host range and host plant biogeography.</title>
        <authorList>
            <person name="Normand P."/>
            <person name="Lapierre P."/>
            <person name="Tisa L.S."/>
            <person name="Gogarten J.P."/>
            <person name="Alloisio N."/>
            <person name="Bagnarol E."/>
            <person name="Bassi C.A."/>
            <person name="Berry A.M."/>
            <person name="Bickhart D.M."/>
            <person name="Choisne N."/>
            <person name="Couloux A."/>
            <person name="Cournoyer B."/>
            <person name="Cruveiller S."/>
            <person name="Daubin V."/>
            <person name="Demange N."/>
            <person name="Francino M.P."/>
            <person name="Goltsman E."/>
            <person name="Huang Y."/>
            <person name="Kopp O.R."/>
            <person name="Labarre L."/>
            <person name="Lapidus A."/>
            <person name="Lavire C."/>
            <person name="Marechal J."/>
            <person name="Martinez M."/>
            <person name="Mastronunzio J.E."/>
            <person name="Mullin B.C."/>
            <person name="Niemann J."/>
            <person name="Pujic P."/>
            <person name="Rawnsley T."/>
            <person name="Rouy Z."/>
            <person name="Schenowitz C."/>
            <person name="Sellstedt A."/>
            <person name="Tavares F."/>
            <person name="Tomkins J.P."/>
            <person name="Vallenet D."/>
            <person name="Valverde C."/>
            <person name="Wall L.G."/>
            <person name="Wang Y."/>
            <person name="Medigue C."/>
            <person name="Benson D.R."/>
        </authorList>
    </citation>
    <scope>NUCLEOTIDE SEQUENCE [LARGE SCALE GENOMIC DNA]</scope>
    <source>
        <strain evidence="2">DSM 45986 / CECT 9034 / ACN14a</strain>
    </source>
</reference>
<evidence type="ECO:0008006" key="3">
    <source>
        <dbReference type="Google" id="ProtNLM"/>
    </source>
</evidence>
<dbReference type="KEGG" id="fal:FRAAL6363"/>
<dbReference type="SUPFAM" id="SSF51679">
    <property type="entry name" value="Bacterial luciferase-like"/>
    <property type="match status" value="1"/>
</dbReference>
<dbReference type="InterPro" id="IPR036661">
    <property type="entry name" value="Luciferase-like_sf"/>
</dbReference>
<dbReference type="AlphaFoldDB" id="Q0RC42"/>
<dbReference type="GO" id="GO:0016705">
    <property type="term" value="F:oxidoreductase activity, acting on paired donors, with incorporation or reduction of molecular oxygen"/>
    <property type="evidence" value="ECO:0007669"/>
    <property type="project" value="InterPro"/>
</dbReference>
<dbReference type="RefSeq" id="WP_011607410.1">
    <property type="nucleotide sequence ID" value="NC_008278.1"/>
</dbReference>
<accession>Q0RC42</accession>
<dbReference type="STRING" id="326424.FRAAL6363"/>
<dbReference type="EMBL" id="CT573213">
    <property type="protein sequence ID" value="CAJ64986.1"/>
    <property type="molecule type" value="Genomic_DNA"/>
</dbReference>
<proteinExistence type="predicted"/>
<dbReference type="eggNOG" id="COG2141">
    <property type="taxonomic scope" value="Bacteria"/>
</dbReference>
<protein>
    <recommendedName>
        <fullName evidence="3">Luciferase-like domain-containing protein</fullName>
    </recommendedName>
</protein>
<name>Q0RC42_FRAAA</name>
<dbReference type="OrthoDB" id="4760590at2"/>
<dbReference type="Proteomes" id="UP000000657">
    <property type="component" value="Chromosome"/>
</dbReference>
<dbReference type="HOGENOM" id="CLU_079072_0_0_11"/>
<gene>
    <name evidence="1" type="ordered locus">FRAAL6363</name>
</gene>
<dbReference type="Gene3D" id="3.20.20.30">
    <property type="entry name" value="Luciferase-like domain"/>
    <property type="match status" value="1"/>
</dbReference>
<evidence type="ECO:0000313" key="2">
    <source>
        <dbReference type="Proteomes" id="UP000000657"/>
    </source>
</evidence>
<sequence length="289" mass="31209">MPVNVGKFGVWTSIARWPDDRQARADAVAELDELGYGAIWLGGATASLELPEALLDASRRLVAATGILNVWTEPAKVVADSYARVSKSHPDRLLIGVGAGHAAFVGERYWHPFRAVESYLDRLDLPQSRVPRDARLLAALGPRMLRLAGERTAGAHPYLVTPEHTWRARDILGLGPLLAPEQKVVLTTDATQARTIARRALAVSLALPNYTENLLRLGFVEDDFVGSGSDHLVDSLVAWGSVATIRGRIEQHHNAGADHVAIQVLTAQADAPLPTAQWRALAEGLGLLS</sequence>
<dbReference type="InterPro" id="IPR019922">
    <property type="entry name" value="Lucif-like_OxRdatse_MSMEG_4141"/>
</dbReference>
<organism evidence="1 2">
    <name type="scientific">Frankia alni (strain DSM 45986 / CECT 9034 / ACN14a)</name>
    <dbReference type="NCBI Taxonomy" id="326424"/>
    <lineage>
        <taxon>Bacteria</taxon>
        <taxon>Bacillati</taxon>
        <taxon>Actinomycetota</taxon>
        <taxon>Actinomycetes</taxon>
        <taxon>Frankiales</taxon>
        <taxon>Frankiaceae</taxon>
        <taxon>Frankia</taxon>
    </lineage>
</organism>
<evidence type="ECO:0000313" key="1">
    <source>
        <dbReference type="EMBL" id="CAJ64986.1"/>
    </source>
</evidence>